<evidence type="ECO:0000313" key="1">
    <source>
        <dbReference type="EMBL" id="KAE8421821.1"/>
    </source>
</evidence>
<name>A0ABQ6WZQ3_9EURO</name>
<dbReference type="Proteomes" id="UP000325395">
    <property type="component" value="Unassembled WGS sequence"/>
</dbReference>
<evidence type="ECO:0000313" key="2">
    <source>
        <dbReference type="Proteomes" id="UP000325395"/>
    </source>
</evidence>
<accession>A0ABQ6WZQ3</accession>
<reference evidence="1 2" key="1">
    <citation type="submission" date="2019-04" db="EMBL/GenBank/DDBJ databases">
        <authorList>
            <consortium name="DOE Joint Genome Institute"/>
            <person name="Mondo S."/>
            <person name="Kjaerbolling I."/>
            <person name="Vesth T."/>
            <person name="Frisvad J.C."/>
            <person name="Nybo J.L."/>
            <person name="Theobald S."/>
            <person name="Kildgaard S."/>
            <person name="Isbrandt T."/>
            <person name="Kuo A."/>
            <person name="Sato A."/>
            <person name="Lyhne E.K."/>
            <person name="Kogle M.E."/>
            <person name="Wiebenga A."/>
            <person name="Kun R.S."/>
            <person name="Lubbers R.J."/>
            <person name="Makela M.R."/>
            <person name="Barry K."/>
            <person name="Chovatia M."/>
            <person name="Clum A."/>
            <person name="Daum C."/>
            <person name="Haridas S."/>
            <person name="He G."/>
            <person name="LaButti K."/>
            <person name="Lipzen A."/>
            <person name="Riley R."/>
            <person name="Salamov A."/>
            <person name="Simmons B.A."/>
            <person name="Magnuson J.K."/>
            <person name="Henrissat B."/>
            <person name="Mortensen U.H."/>
            <person name="Larsen T.O."/>
            <person name="Devries R.P."/>
            <person name="Grigoriev I.V."/>
            <person name="Machida M."/>
            <person name="Baker S.E."/>
            <person name="Andersen M.R."/>
            <person name="Cantor M.N."/>
            <person name="Hua S.X."/>
        </authorList>
    </citation>
    <scope>NUCLEOTIDE SEQUENCE [LARGE SCALE GENOMIC DNA]</scope>
    <source>
        <strain evidence="1 2">CBS 117616</strain>
    </source>
</reference>
<organism evidence="1 2">
    <name type="scientific">Aspergillus pseudocaelatus</name>
    <dbReference type="NCBI Taxonomy" id="1825620"/>
    <lineage>
        <taxon>Eukaryota</taxon>
        <taxon>Fungi</taxon>
        <taxon>Dikarya</taxon>
        <taxon>Ascomycota</taxon>
        <taxon>Pezizomycotina</taxon>
        <taxon>Eurotiomycetes</taxon>
        <taxon>Eurotiomycetidae</taxon>
        <taxon>Eurotiales</taxon>
        <taxon>Aspergillaceae</taxon>
        <taxon>Aspergillus</taxon>
        <taxon>Aspergillus subgen. Circumdati</taxon>
    </lineage>
</organism>
<proteinExistence type="predicted"/>
<dbReference type="EMBL" id="ML735698">
    <property type="protein sequence ID" value="KAE8421821.1"/>
    <property type="molecule type" value="Genomic_DNA"/>
</dbReference>
<gene>
    <name evidence="1" type="ORF">BDV36DRAFT_246821</name>
</gene>
<sequence>MGVVAAFEPAALGCLSLSYHSLIADEHAPTCRRLSDLDSLWLLRFMEESDARGAFSFFVANAQVLNSSTVLSRAVHLSFLFVIAHQRRRFRLLSELRYVCT</sequence>
<keyword evidence="2" id="KW-1185">Reference proteome</keyword>
<protein>
    <submittedName>
        <fullName evidence="1">Uncharacterized protein</fullName>
    </submittedName>
</protein>